<name>A0AAV0XIP1_9HEMI</name>
<evidence type="ECO:0000313" key="1">
    <source>
        <dbReference type="EMBL" id="CAI6367599.1"/>
    </source>
</evidence>
<protein>
    <submittedName>
        <fullName evidence="1">Uncharacterized protein</fullName>
    </submittedName>
</protein>
<dbReference type="EMBL" id="CARXXK010000005">
    <property type="protein sequence ID" value="CAI6367599.1"/>
    <property type="molecule type" value="Genomic_DNA"/>
</dbReference>
<dbReference type="AlphaFoldDB" id="A0AAV0XIP1"/>
<comment type="caution">
    <text evidence="1">The sequence shown here is derived from an EMBL/GenBank/DDBJ whole genome shotgun (WGS) entry which is preliminary data.</text>
</comment>
<evidence type="ECO:0000313" key="2">
    <source>
        <dbReference type="Proteomes" id="UP001160148"/>
    </source>
</evidence>
<sequence>MQLKCPRDDICSNEKLEYDKSTIKEKLGYAKPVVGVLLPESNQIARENVNRYYKGVDQLQENKENVNPYKSEPP</sequence>
<proteinExistence type="predicted"/>
<gene>
    <name evidence="1" type="ORF">MEUPH1_LOCUS22059</name>
</gene>
<accession>A0AAV0XIP1</accession>
<reference evidence="1 2" key="1">
    <citation type="submission" date="2023-01" db="EMBL/GenBank/DDBJ databases">
        <authorList>
            <person name="Whitehead M."/>
        </authorList>
    </citation>
    <scope>NUCLEOTIDE SEQUENCE [LARGE SCALE GENOMIC DNA]</scope>
</reference>
<organism evidence="1 2">
    <name type="scientific">Macrosiphum euphorbiae</name>
    <name type="common">potato aphid</name>
    <dbReference type="NCBI Taxonomy" id="13131"/>
    <lineage>
        <taxon>Eukaryota</taxon>
        <taxon>Metazoa</taxon>
        <taxon>Ecdysozoa</taxon>
        <taxon>Arthropoda</taxon>
        <taxon>Hexapoda</taxon>
        <taxon>Insecta</taxon>
        <taxon>Pterygota</taxon>
        <taxon>Neoptera</taxon>
        <taxon>Paraneoptera</taxon>
        <taxon>Hemiptera</taxon>
        <taxon>Sternorrhyncha</taxon>
        <taxon>Aphidomorpha</taxon>
        <taxon>Aphidoidea</taxon>
        <taxon>Aphididae</taxon>
        <taxon>Macrosiphini</taxon>
        <taxon>Macrosiphum</taxon>
    </lineage>
</organism>
<dbReference type="Proteomes" id="UP001160148">
    <property type="component" value="Unassembled WGS sequence"/>
</dbReference>
<keyword evidence="2" id="KW-1185">Reference proteome</keyword>